<feature type="binding site" evidence="4">
    <location>
        <position position="209"/>
    </location>
    <ligand>
        <name>[4Fe-4S] cluster</name>
        <dbReference type="ChEBI" id="CHEBI:49883"/>
    </ligand>
</feature>
<dbReference type="GO" id="GO:0005737">
    <property type="term" value="C:cytoplasm"/>
    <property type="evidence" value="ECO:0007669"/>
    <property type="project" value="UniProtKB-SubCell"/>
</dbReference>
<dbReference type="PIRSF" id="PIRSF000857">
    <property type="entry name" value="PAPS_reductase"/>
    <property type="match status" value="1"/>
</dbReference>
<feature type="domain" description="Phosphoadenosine phosphosulphate reductase" evidence="5">
    <location>
        <begin position="41"/>
        <end position="214"/>
    </location>
</feature>
<evidence type="ECO:0000256" key="1">
    <source>
        <dbReference type="ARBA" id="ARBA00009732"/>
    </source>
</evidence>
<dbReference type="SUPFAM" id="SSF52402">
    <property type="entry name" value="Adenine nucleotide alpha hydrolases-like"/>
    <property type="match status" value="1"/>
</dbReference>
<dbReference type="InterPro" id="IPR002500">
    <property type="entry name" value="PAPS_reduct_dom"/>
</dbReference>
<dbReference type="PANTHER" id="PTHR46509">
    <property type="entry name" value="PHOSPHOADENOSINE PHOSPHOSULFATE REDUCTASE"/>
    <property type="match status" value="1"/>
</dbReference>
<evidence type="ECO:0000256" key="2">
    <source>
        <dbReference type="ARBA" id="ARBA00023002"/>
    </source>
</evidence>
<evidence type="ECO:0000256" key="3">
    <source>
        <dbReference type="ARBA" id="ARBA00024327"/>
    </source>
</evidence>
<dbReference type="OrthoDB" id="9794018at2"/>
<keyword evidence="2 4" id="KW-0560">Oxidoreductase</keyword>
<dbReference type="GO" id="GO:0019379">
    <property type="term" value="P:sulfate assimilation, phosphoadenylyl sulfate reduction by phosphoadenylyl-sulfate reductase (thioredoxin)"/>
    <property type="evidence" value="ECO:0007669"/>
    <property type="project" value="UniProtKB-UniRule"/>
</dbReference>
<comment type="catalytic activity">
    <reaction evidence="4">
        <text>[thioredoxin]-disulfide + sulfite + AMP + 2 H(+) = adenosine 5'-phosphosulfate + [thioredoxin]-dithiol</text>
        <dbReference type="Rhea" id="RHEA:21976"/>
        <dbReference type="Rhea" id="RHEA-COMP:10698"/>
        <dbReference type="Rhea" id="RHEA-COMP:10700"/>
        <dbReference type="ChEBI" id="CHEBI:15378"/>
        <dbReference type="ChEBI" id="CHEBI:17359"/>
        <dbReference type="ChEBI" id="CHEBI:29950"/>
        <dbReference type="ChEBI" id="CHEBI:50058"/>
        <dbReference type="ChEBI" id="CHEBI:58243"/>
        <dbReference type="ChEBI" id="CHEBI:456215"/>
        <dbReference type="EC" id="1.8.4.10"/>
    </reaction>
</comment>
<organism evidence="6 7">
    <name type="scientific">Sneathiella chungangensis</name>
    <dbReference type="NCBI Taxonomy" id="1418234"/>
    <lineage>
        <taxon>Bacteria</taxon>
        <taxon>Pseudomonadati</taxon>
        <taxon>Pseudomonadota</taxon>
        <taxon>Alphaproteobacteria</taxon>
        <taxon>Sneathiellales</taxon>
        <taxon>Sneathiellaceae</taxon>
        <taxon>Sneathiella</taxon>
    </lineage>
</organism>
<comment type="pathway">
    <text evidence="3 4">Sulfur metabolism; hydrogen sulfide biosynthesis; sulfite from sulfate.</text>
</comment>
<protein>
    <recommendedName>
        <fullName evidence="4">Adenosine 5'-phosphosulfate reductase</fullName>
        <shortName evidence="4">APS reductase</shortName>
        <ecNumber evidence="4">1.8.4.10</ecNumber>
    </recommendedName>
    <alternativeName>
        <fullName evidence="4">5'-adenylylsulfate reductase</fullName>
    </alternativeName>
    <alternativeName>
        <fullName evidence="4">Thioredoxin-dependent 5'-adenylylsulfate reductase</fullName>
    </alternativeName>
</protein>
<evidence type="ECO:0000313" key="7">
    <source>
        <dbReference type="Proteomes" id="UP000445696"/>
    </source>
</evidence>
<dbReference type="InterPro" id="IPR004511">
    <property type="entry name" value="PAPS/APS_Rdtase"/>
</dbReference>
<accession>A0A845MGY5</accession>
<feature type="binding site" evidence="4">
    <location>
        <position position="212"/>
    </location>
    <ligand>
        <name>[4Fe-4S] cluster</name>
        <dbReference type="ChEBI" id="CHEBI:49883"/>
    </ligand>
</feature>
<dbReference type="NCBIfam" id="TIGR00434">
    <property type="entry name" value="cysH"/>
    <property type="match status" value="1"/>
</dbReference>
<comment type="similarity">
    <text evidence="1 4">Belongs to the PAPS reductase family. CysH subfamily.</text>
</comment>
<dbReference type="GO" id="GO:0051539">
    <property type="term" value="F:4 iron, 4 sulfur cluster binding"/>
    <property type="evidence" value="ECO:0007669"/>
    <property type="project" value="UniProtKB-UniRule"/>
</dbReference>
<dbReference type="Proteomes" id="UP000445696">
    <property type="component" value="Unassembled WGS sequence"/>
</dbReference>
<sequence>MSNIAQQFCPESEAARLRGLYGHLSGLALLDALVSKELNGQIMLSSSFGAESAVLLDMVAKVDPTIPVIFLDTRRLFGETLRYQKTLTDYFGLEDVRIIRPDDGTLMQFDPDDMLFNENPDKCCHIRKVEPLDKVMKKMGNLGYKAWITGRKHFQASTRSTLSVIEADTDFVKINPLADWTGEDIKQAFLAKNLPPHPLVADGFKSIGCMPCTSRVAEGADPRSGRWAGRDKTECGIHLARRSGLSAAI</sequence>
<feature type="binding site" evidence="4">
    <location>
        <position position="123"/>
    </location>
    <ligand>
        <name>[4Fe-4S] cluster</name>
        <dbReference type="ChEBI" id="CHEBI:49883"/>
    </ligand>
</feature>
<dbReference type="RefSeq" id="WP_161339764.1">
    <property type="nucleotide sequence ID" value="NZ_JBHSDG010000003.1"/>
</dbReference>
<keyword evidence="7" id="KW-1185">Reference proteome</keyword>
<comment type="function">
    <text evidence="4">Catalyzes the formation of sulfite from adenosine 5'-phosphosulfate (APS) using thioredoxin as an electron donor.</text>
</comment>
<dbReference type="Pfam" id="PF01507">
    <property type="entry name" value="PAPS_reduct"/>
    <property type="match status" value="1"/>
</dbReference>
<evidence type="ECO:0000259" key="5">
    <source>
        <dbReference type="Pfam" id="PF01507"/>
    </source>
</evidence>
<keyword evidence="4" id="KW-0408">Iron</keyword>
<name>A0A845MGY5_9PROT</name>
<comment type="caution">
    <text evidence="6">The sequence shown here is derived from an EMBL/GenBank/DDBJ whole genome shotgun (WGS) entry which is preliminary data.</text>
</comment>
<feature type="active site" description="Nucleophile; cysteine thiosulfonate intermediate" evidence="4">
    <location>
        <position position="235"/>
    </location>
</feature>
<dbReference type="AlphaFoldDB" id="A0A845MGY5"/>
<feature type="binding site" evidence="4">
    <location>
        <position position="124"/>
    </location>
    <ligand>
        <name>[4Fe-4S] cluster</name>
        <dbReference type="ChEBI" id="CHEBI:49883"/>
    </ligand>
</feature>
<dbReference type="GO" id="GO:0070814">
    <property type="term" value="P:hydrogen sulfide biosynthetic process"/>
    <property type="evidence" value="ECO:0007669"/>
    <property type="project" value="UniProtKB-UniRule"/>
</dbReference>
<keyword evidence="4" id="KW-0479">Metal-binding</keyword>
<comment type="subcellular location">
    <subcellularLocation>
        <location evidence="4">Cytoplasm</location>
    </subcellularLocation>
</comment>
<dbReference type="GO" id="GO:0004604">
    <property type="term" value="F:phosphoadenylyl-sulfate reductase (thioredoxin) activity"/>
    <property type="evidence" value="ECO:0007669"/>
    <property type="project" value="UniProtKB-UniRule"/>
</dbReference>
<comment type="cofactor">
    <cofactor evidence="4">
        <name>[4Fe-4S] cluster</name>
        <dbReference type="ChEBI" id="CHEBI:49883"/>
    </cofactor>
    <text evidence="4">Binds 1 [4Fe-4S] cluster per subunit.</text>
</comment>
<dbReference type="InterPro" id="IPR014729">
    <property type="entry name" value="Rossmann-like_a/b/a_fold"/>
</dbReference>
<dbReference type="EMBL" id="WTVA01000015">
    <property type="protein sequence ID" value="MZR23283.1"/>
    <property type="molecule type" value="Genomic_DNA"/>
</dbReference>
<dbReference type="GO" id="GO:0046872">
    <property type="term" value="F:metal ion binding"/>
    <property type="evidence" value="ECO:0007669"/>
    <property type="project" value="UniProtKB-KW"/>
</dbReference>
<keyword evidence="4" id="KW-0963">Cytoplasm</keyword>
<dbReference type="GO" id="GO:0043866">
    <property type="term" value="F:adenylyl-sulfate reductase (thioredoxin) activity"/>
    <property type="evidence" value="ECO:0007669"/>
    <property type="project" value="UniProtKB-EC"/>
</dbReference>
<dbReference type="NCBIfam" id="NF002537">
    <property type="entry name" value="PRK02090.1"/>
    <property type="match status" value="1"/>
</dbReference>
<dbReference type="EC" id="1.8.4.10" evidence="4"/>
<reference evidence="6 7" key="1">
    <citation type="journal article" date="2014" name="Int. J. Syst. Evol. Microbiol.">
        <title>Sneathiella chungangensis sp. nov., isolated from a marine sand, and emended description of the genus Sneathiella.</title>
        <authorList>
            <person name="Siamphan C."/>
            <person name="Kim H."/>
            <person name="Lee J.S."/>
            <person name="Kim W."/>
        </authorList>
    </citation>
    <scope>NUCLEOTIDE SEQUENCE [LARGE SCALE GENOMIC DNA]</scope>
    <source>
        <strain evidence="6 7">KCTC 32476</strain>
    </source>
</reference>
<dbReference type="HAMAP" id="MF_00063">
    <property type="entry name" value="CysH"/>
    <property type="match status" value="1"/>
</dbReference>
<gene>
    <name evidence="4" type="primary">cysH</name>
    <name evidence="6" type="ORF">GQF03_13175</name>
</gene>
<dbReference type="Gene3D" id="3.40.50.620">
    <property type="entry name" value="HUPs"/>
    <property type="match status" value="1"/>
</dbReference>
<keyword evidence="4" id="KW-0411">Iron-sulfur</keyword>
<evidence type="ECO:0000313" key="6">
    <source>
        <dbReference type="EMBL" id="MZR23283.1"/>
    </source>
</evidence>
<proteinExistence type="inferred from homology"/>
<evidence type="ECO:0000256" key="4">
    <source>
        <dbReference type="HAMAP-Rule" id="MF_00063"/>
    </source>
</evidence>
<dbReference type="PANTHER" id="PTHR46509:SF1">
    <property type="entry name" value="PHOSPHOADENOSINE PHOSPHOSULFATE REDUCTASE"/>
    <property type="match status" value="1"/>
</dbReference>